<reference evidence="3 4" key="1">
    <citation type="submission" date="2018-05" db="EMBL/GenBank/DDBJ databases">
        <title>Whole genome sequencing for identification of molecular markers to develop diagnostic detection tools for the regulated plant pathogen Lachnellula willkommii.</title>
        <authorList>
            <person name="Giroux E."/>
            <person name="Bilodeau G."/>
        </authorList>
    </citation>
    <scope>NUCLEOTIDE SEQUENCE [LARGE SCALE GENOMIC DNA]</scope>
    <source>
        <strain evidence="3 4">CBS 203.66</strain>
    </source>
</reference>
<protein>
    <submittedName>
        <fullName evidence="3">WW domain-containing protein</fullName>
    </submittedName>
</protein>
<dbReference type="OrthoDB" id="5319015at2759"/>
<evidence type="ECO:0000259" key="2">
    <source>
        <dbReference type="PROSITE" id="PS50020"/>
    </source>
</evidence>
<evidence type="ECO:0000256" key="1">
    <source>
        <dbReference type="SAM" id="MobiDB-lite"/>
    </source>
</evidence>
<feature type="region of interest" description="Disordered" evidence="1">
    <location>
        <begin position="36"/>
        <end position="64"/>
    </location>
</feature>
<proteinExistence type="predicted"/>
<dbReference type="Gene3D" id="2.20.70.10">
    <property type="match status" value="1"/>
</dbReference>
<dbReference type="AlphaFoldDB" id="A0A8T9B4X9"/>
<dbReference type="InterPro" id="IPR036020">
    <property type="entry name" value="WW_dom_sf"/>
</dbReference>
<feature type="compositionally biased region" description="Basic and acidic residues" evidence="1">
    <location>
        <begin position="859"/>
        <end position="869"/>
    </location>
</feature>
<feature type="compositionally biased region" description="Basic and acidic residues" evidence="1">
    <location>
        <begin position="1107"/>
        <end position="1118"/>
    </location>
</feature>
<dbReference type="Pfam" id="PF23868">
    <property type="entry name" value="Mmc1_C"/>
    <property type="match status" value="1"/>
</dbReference>
<dbReference type="PANTHER" id="PTHR38644">
    <property type="entry name" value="EXPRESSED PROTEIN"/>
    <property type="match status" value="1"/>
</dbReference>
<accession>A0A8T9B4X9</accession>
<keyword evidence="4" id="KW-1185">Reference proteome</keyword>
<feature type="domain" description="WW" evidence="2">
    <location>
        <begin position="926"/>
        <end position="960"/>
    </location>
</feature>
<dbReference type="EMBL" id="QGMF01000937">
    <property type="protein sequence ID" value="TVY13513.1"/>
    <property type="molecule type" value="Genomic_DNA"/>
</dbReference>
<name>A0A8T9B4X9_9HELO</name>
<dbReference type="Proteomes" id="UP000469559">
    <property type="component" value="Unassembled WGS sequence"/>
</dbReference>
<feature type="compositionally biased region" description="Pro residues" evidence="1">
    <location>
        <begin position="969"/>
        <end position="992"/>
    </location>
</feature>
<evidence type="ECO:0000313" key="4">
    <source>
        <dbReference type="Proteomes" id="UP000469559"/>
    </source>
</evidence>
<dbReference type="PROSITE" id="PS01159">
    <property type="entry name" value="WW_DOMAIN_1"/>
    <property type="match status" value="1"/>
</dbReference>
<dbReference type="Pfam" id="PF23867">
    <property type="entry name" value="Mmc1_N"/>
    <property type="match status" value="1"/>
</dbReference>
<sequence>MHDNKPHPLLAQVPLTVSPFVSLPASTTLPYTYKTLPSTLPPSSTGTAASAGGEDKTPYVVSSSGHAAHPDEIIQSCKALQAYIQKVQDDADKELKAWEDSIAARELAEKRRVAPGWLDSEARILEPERKNAGTGSQDPAHGNLMDEDVSRAEASGLQGTPVAVPRGEGDELDRAFGGFFSPRASRCLHEYPGSEPASLEPPGWQSHQKVHRYVQSVPCPGLHVLRLQLNGDVFNLNPYHQAPDSNPEPPPQLRDALLDLQKEAANYINISKLQLALRGLEQTPGEETIRVAILGTADGGASLRKAKELLRLLLADPLKTEEEWERVLLDRQPRSKPILIRVGGNGGEEGGYSSQMVQEIHVSSPMMGGYKLEILVLELEVEGMVMGQQLDRFLDSVLVPTMEIPTSNTGRYTPITTPVHRSLLVGQGIRGASEFLSMSSLSTLQEEPFHSWNIVQPAVDFHGGNPDEQGQLPIQFIDISQASSALGSFRKSVNNALDYERDWFASGVPALVEWLKIGKDAPDGVLRRPIYYLIESLLHNTEHSIRLESRRQRDAQHSGKISSAEVHRLRKGLAEWAEGAHTELRDQLDIAFHGRRWRKLGWWKLFWRVDDVSMIASDILNQRFLTEAEKEFIFLTGRIQEAGIFSVSTDHSENWAYKPVQLEKKEYKLGVEPSRPKVSDLIVREDTQEGKMKNQPWPLNIPLTRSYLATDTVPALQALAQKLVLQTLVTSSSFSAFAALTYISTLSTGLYEAGAVAAVGIVWSLRRMQGKWETARKFWEGEVREEGRKAVRGIEGIVGGALKVPDDIVPADPELERAEAVLSEVTEKLKACDSNYDKLTEYGVATMAENAELSPASRKPRDESPRQDTDAPEQSTTAIDSKELPPTELEDGEYEEDGKDELHKQNETDAPPLPDEAPPLPSEAPPSEDDGWAPIWEENAKAFYFYNRFTHATQWTNPRVPDTSTSTTLPPPPGLSPAPAPETSQSPPPPAEPVITGYNPAIHGDYDPSAWYAQPSAPPPSALQDPNSTDPYAATAAFNRFTGRFQAPELSTENFNDENKSKRQMNAFFDVDAAANSHDGRSLKAERSGKKLSKTELKTFKEKRKAKKEEKRRAWLRD</sequence>
<dbReference type="SUPFAM" id="SSF51045">
    <property type="entry name" value="WW domain"/>
    <property type="match status" value="1"/>
</dbReference>
<dbReference type="PANTHER" id="PTHR38644:SF1">
    <property type="entry name" value="EXPRESSED PROTEIN"/>
    <property type="match status" value="1"/>
</dbReference>
<organism evidence="3 4">
    <name type="scientific">Lachnellula arida</name>
    <dbReference type="NCBI Taxonomy" id="1316785"/>
    <lineage>
        <taxon>Eukaryota</taxon>
        <taxon>Fungi</taxon>
        <taxon>Dikarya</taxon>
        <taxon>Ascomycota</taxon>
        <taxon>Pezizomycotina</taxon>
        <taxon>Leotiomycetes</taxon>
        <taxon>Helotiales</taxon>
        <taxon>Lachnaceae</taxon>
        <taxon>Lachnellula</taxon>
    </lineage>
</organism>
<evidence type="ECO:0000313" key="3">
    <source>
        <dbReference type="EMBL" id="TVY13513.1"/>
    </source>
</evidence>
<dbReference type="InterPro" id="IPR056196">
    <property type="entry name" value="Mmc1_C"/>
</dbReference>
<feature type="region of interest" description="Disordered" evidence="1">
    <location>
        <begin position="954"/>
        <end position="1032"/>
    </location>
</feature>
<feature type="compositionally biased region" description="Acidic residues" evidence="1">
    <location>
        <begin position="888"/>
        <end position="899"/>
    </location>
</feature>
<feature type="compositionally biased region" description="Pro residues" evidence="1">
    <location>
        <begin position="911"/>
        <end position="924"/>
    </location>
</feature>
<feature type="compositionally biased region" description="Basic and acidic residues" evidence="1">
    <location>
        <begin position="1078"/>
        <end position="1100"/>
    </location>
</feature>
<gene>
    <name evidence="3" type="ORF">LARI1_G008860</name>
</gene>
<comment type="caution">
    <text evidence="3">The sequence shown here is derived from an EMBL/GenBank/DDBJ whole genome shotgun (WGS) entry which is preliminary data.</text>
</comment>
<dbReference type="InterPro" id="IPR001202">
    <property type="entry name" value="WW_dom"/>
</dbReference>
<feature type="compositionally biased region" description="Polar residues" evidence="1">
    <location>
        <begin position="36"/>
        <end position="48"/>
    </location>
</feature>
<feature type="region of interest" description="Disordered" evidence="1">
    <location>
        <begin position="849"/>
        <end position="935"/>
    </location>
</feature>
<feature type="region of interest" description="Disordered" evidence="1">
    <location>
        <begin position="1077"/>
        <end position="1118"/>
    </location>
</feature>
<dbReference type="PROSITE" id="PS50020">
    <property type="entry name" value="WW_DOMAIN_2"/>
    <property type="match status" value="1"/>
</dbReference>